<feature type="coiled-coil region" evidence="2">
    <location>
        <begin position="50"/>
        <end position="126"/>
    </location>
</feature>
<dbReference type="InterPro" id="IPR011055">
    <property type="entry name" value="Dup_hybrid_motif"/>
</dbReference>
<dbReference type="OrthoDB" id="1099523at2"/>
<dbReference type="InterPro" id="IPR050570">
    <property type="entry name" value="Cell_wall_metabolism_enzyme"/>
</dbReference>
<evidence type="ECO:0000259" key="5">
    <source>
        <dbReference type="Pfam" id="PF01551"/>
    </source>
</evidence>
<keyword evidence="1 4" id="KW-0732">Signal</keyword>
<evidence type="ECO:0000256" key="3">
    <source>
        <dbReference type="SAM" id="MobiDB-lite"/>
    </source>
</evidence>
<accession>A0A7J5BNF0</accession>
<dbReference type="AlphaFoldDB" id="A0A7J5BNF0"/>
<feature type="domain" description="M23ase beta-sheet core" evidence="5">
    <location>
        <begin position="426"/>
        <end position="526"/>
    </location>
</feature>
<feature type="chain" id="PRO_5029694732" evidence="4">
    <location>
        <begin position="41"/>
        <end position="538"/>
    </location>
</feature>
<dbReference type="GO" id="GO:0004222">
    <property type="term" value="F:metalloendopeptidase activity"/>
    <property type="evidence" value="ECO:0007669"/>
    <property type="project" value="TreeGrafter"/>
</dbReference>
<evidence type="ECO:0000256" key="4">
    <source>
        <dbReference type="SAM" id="SignalP"/>
    </source>
</evidence>
<dbReference type="Pfam" id="PF01551">
    <property type="entry name" value="Peptidase_M23"/>
    <property type="match status" value="1"/>
</dbReference>
<keyword evidence="7" id="KW-1185">Reference proteome</keyword>
<comment type="caution">
    <text evidence="6">The sequence shown here is derived from an EMBL/GenBank/DDBJ whole genome shotgun (WGS) entry which is preliminary data.</text>
</comment>
<dbReference type="CDD" id="cd12797">
    <property type="entry name" value="M23_peptidase"/>
    <property type="match status" value="1"/>
</dbReference>
<feature type="compositionally biased region" description="Low complexity" evidence="3">
    <location>
        <begin position="329"/>
        <end position="352"/>
    </location>
</feature>
<protein>
    <submittedName>
        <fullName evidence="6">Peptidoglycan DD-metalloendopeptidase family protein</fullName>
    </submittedName>
</protein>
<evidence type="ECO:0000256" key="1">
    <source>
        <dbReference type="ARBA" id="ARBA00022729"/>
    </source>
</evidence>
<feature type="signal peptide" evidence="4">
    <location>
        <begin position="1"/>
        <end position="40"/>
    </location>
</feature>
<evidence type="ECO:0000313" key="7">
    <source>
        <dbReference type="Proteomes" id="UP000467240"/>
    </source>
</evidence>
<evidence type="ECO:0000313" key="6">
    <source>
        <dbReference type="EMBL" id="KAB1653628.1"/>
    </source>
</evidence>
<dbReference type="SUPFAM" id="SSF51261">
    <property type="entry name" value="Duplicated hybrid motif"/>
    <property type="match status" value="1"/>
</dbReference>
<gene>
    <name evidence="6" type="ORF">F8O01_14920</name>
</gene>
<dbReference type="InterPro" id="IPR016047">
    <property type="entry name" value="M23ase_b-sheet_dom"/>
</dbReference>
<dbReference type="EMBL" id="WBJZ01000022">
    <property type="protein sequence ID" value="KAB1653628.1"/>
    <property type="molecule type" value="Genomic_DNA"/>
</dbReference>
<dbReference type="RefSeq" id="WP_158041744.1">
    <property type="nucleotide sequence ID" value="NZ_JACCFV010000001.1"/>
</dbReference>
<name>A0A7J5BNF0_9MICO</name>
<organism evidence="6 7">
    <name type="scientific">Pseudoclavibacter chungangensis</name>
    <dbReference type="NCBI Taxonomy" id="587635"/>
    <lineage>
        <taxon>Bacteria</taxon>
        <taxon>Bacillati</taxon>
        <taxon>Actinomycetota</taxon>
        <taxon>Actinomycetes</taxon>
        <taxon>Micrococcales</taxon>
        <taxon>Microbacteriaceae</taxon>
        <taxon>Pseudoclavibacter</taxon>
    </lineage>
</organism>
<keyword evidence="2" id="KW-0175">Coiled coil</keyword>
<feature type="compositionally biased region" description="Low complexity" evidence="3">
    <location>
        <begin position="305"/>
        <end position="317"/>
    </location>
</feature>
<dbReference type="Gene3D" id="2.70.70.10">
    <property type="entry name" value="Glucose Permease (Domain IIA)"/>
    <property type="match status" value="1"/>
</dbReference>
<feature type="compositionally biased region" description="Pro residues" evidence="3">
    <location>
        <begin position="355"/>
        <end position="373"/>
    </location>
</feature>
<feature type="region of interest" description="Disordered" evidence="3">
    <location>
        <begin position="284"/>
        <end position="373"/>
    </location>
</feature>
<sequence length="538" mass="56472">MAYATKSERRSGRRGRVPLGLGALAAAVLVATGLAAPAFADETYATWEDVVAAQGNVDRAQALITEIQNQISSLDADVATADEASRVAGDAYGDAMTASAEKSAEVQMLQQQADEATATAEASAEQAGRLAAAMATRSGGNPELTLLSQPQNADNLLYQLGTISKLSAQTDGIYQEAVTQKNTATSLGEQAQAALDELQVLETDAKTKFDAAQRTQLQLQAQKSAANTQRAELQAMLGPLTEQRDVTAADYQNGQRFQQEQLERENRERAEAAAAAQEKAYEEAVADAERAGVEPPAKPDIQTEAPPVVVPDAPQVDSDGTLVDPETVPEPAQSETPTPAPTTTEPVATDAPQPTVDPVPAPQPKPSIDPFVPPTKPDIEVVPEPTPEPEPQPADGVAAGYAGPIDNAVVTDEYGMRYHPISGEYRMHWGLDLGVNGGTCGAPLKAVHAGTVTYAGYNGGYGNHIVLDIGGGVTVSYSHIMEGGINVVVGQWVNAGDVLAYAGTTGSSTGCHLHFEVMNFGENIDPKPWLAGLGIYYY</sequence>
<proteinExistence type="predicted"/>
<dbReference type="Proteomes" id="UP000467240">
    <property type="component" value="Unassembled WGS sequence"/>
</dbReference>
<dbReference type="PANTHER" id="PTHR21666:SF289">
    <property type="entry name" value="L-ALA--D-GLU ENDOPEPTIDASE"/>
    <property type="match status" value="1"/>
</dbReference>
<dbReference type="PANTHER" id="PTHR21666">
    <property type="entry name" value="PEPTIDASE-RELATED"/>
    <property type="match status" value="1"/>
</dbReference>
<evidence type="ECO:0000256" key="2">
    <source>
        <dbReference type="SAM" id="Coils"/>
    </source>
</evidence>
<reference evidence="6 7" key="1">
    <citation type="submission" date="2019-09" db="EMBL/GenBank/DDBJ databases">
        <title>Phylogeny of genus Pseudoclavibacter and closely related genus.</title>
        <authorList>
            <person name="Li Y."/>
        </authorList>
    </citation>
    <scope>NUCLEOTIDE SEQUENCE [LARGE SCALE GENOMIC DNA]</scope>
    <source>
        <strain evidence="6 7">DSM 23821</strain>
    </source>
</reference>